<keyword evidence="8" id="KW-0347">Helicase</keyword>
<reference evidence="8 9" key="1">
    <citation type="journal article" date="2016" name="Nat. Commun.">
        <title>Thousands of microbial genomes shed light on interconnected biogeochemical processes in an aquifer system.</title>
        <authorList>
            <person name="Anantharaman K."/>
            <person name="Brown C.T."/>
            <person name="Hug L.A."/>
            <person name="Sharon I."/>
            <person name="Castelle C.J."/>
            <person name="Probst A.J."/>
            <person name="Thomas B.C."/>
            <person name="Singh A."/>
            <person name="Wilkins M.J."/>
            <person name="Karaoz U."/>
            <person name="Brodie E.L."/>
            <person name="Williams K.H."/>
            <person name="Hubbard S.S."/>
            <person name="Banfield J.F."/>
        </authorList>
    </citation>
    <scope>NUCLEOTIDE SEQUENCE [LARGE SCALE GENOMIC DNA]</scope>
</reference>
<name>A0A1G1XL13_9BACT</name>
<evidence type="ECO:0000256" key="5">
    <source>
        <dbReference type="ARBA" id="ARBA00023204"/>
    </source>
</evidence>
<dbReference type="SUPFAM" id="SSF47781">
    <property type="entry name" value="RuvA domain 2-like"/>
    <property type="match status" value="1"/>
</dbReference>
<proteinExistence type="inferred from homology"/>
<dbReference type="GO" id="GO:0006281">
    <property type="term" value="P:DNA repair"/>
    <property type="evidence" value="ECO:0007669"/>
    <property type="project" value="UniProtKB-UniRule"/>
</dbReference>
<comment type="domain">
    <text evidence="6">Has three domains with a flexible linker between the domains II and III and assumes an 'L' shape. Domain III is highly mobile and contacts RuvB.</text>
</comment>
<gene>
    <name evidence="6" type="primary">ruvA</name>
    <name evidence="8" type="ORF">A2570_02575</name>
</gene>
<dbReference type="GO" id="GO:0005524">
    <property type="term" value="F:ATP binding"/>
    <property type="evidence" value="ECO:0007669"/>
    <property type="project" value="InterPro"/>
</dbReference>
<dbReference type="HAMAP" id="MF_00031">
    <property type="entry name" value="DNA_HJ_migration_RuvA"/>
    <property type="match status" value="1"/>
</dbReference>
<dbReference type="InterPro" id="IPR013849">
    <property type="entry name" value="DNA_helicase_Holl-junc_RuvA_I"/>
</dbReference>
<accession>A0A1G1XL13</accession>
<dbReference type="AlphaFoldDB" id="A0A1G1XL13"/>
<comment type="subunit">
    <text evidence="6">Homotetramer. Forms an RuvA(8)-RuvB(12)-Holliday junction (HJ) complex. HJ DNA is sandwiched between 2 RuvA tetramers; dsDNA enters through RuvA and exits via RuvB. An RuvB hexamer assembles on each DNA strand where it exits the tetramer. Each RuvB hexamer is contacted by two RuvA subunits (via domain III) on 2 adjacent RuvB subunits; this complex drives branch migration. In the full resolvosome a probable DNA-RuvA(4)-RuvB(12)-RuvC(2) complex forms which resolves the HJ.</text>
</comment>
<keyword evidence="8" id="KW-0547">Nucleotide-binding</keyword>
<keyword evidence="8" id="KW-0067">ATP-binding</keyword>
<evidence type="ECO:0000313" key="8">
    <source>
        <dbReference type="EMBL" id="OGY40594.1"/>
    </source>
</evidence>
<dbReference type="Pfam" id="PF01330">
    <property type="entry name" value="RuvA_N"/>
    <property type="match status" value="1"/>
</dbReference>
<dbReference type="GO" id="GO:0009378">
    <property type="term" value="F:four-way junction helicase activity"/>
    <property type="evidence" value="ECO:0007669"/>
    <property type="project" value="InterPro"/>
</dbReference>
<protein>
    <recommendedName>
        <fullName evidence="6">Holliday junction branch migration complex subunit RuvA</fullName>
    </recommendedName>
</protein>
<dbReference type="InterPro" id="IPR000085">
    <property type="entry name" value="RuvA"/>
</dbReference>
<dbReference type="EMBL" id="MHHY01000007">
    <property type="protein sequence ID" value="OGY40594.1"/>
    <property type="molecule type" value="Genomic_DNA"/>
</dbReference>
<keyword evidence="5 6" id="KW-0234">DNA repair</keyword>
<evidence type="ECO:0000256" key="6">
    <source>
        <dbReference type="HAMAP-Rule" id="MF_00031"/>
    </source>
</evidence>
<feature type="domain" description="DNA helicase Holliday junction RuvA type" evidence="7">
    <location>
        <begin position="14"/>
        <end position="69"/>
    </location>
</feature>
<dbReference type="InterPro" id="IPR010994">
    <property type="entry name" value="RuvA_2-like"/>
</dbReference>
<dbReference type="NCBIfam" id="TIGR00084">
    <property type="entry name" value="ruvA"/>
    <property type="match status" value="1"/>
</dbReference>
<comment type="function">
    <text evidence="6">The RuvA-RuvB-RuvC complex processes Holliday junction (HJ) DNA during genetic recombination and DNA repair, while the RuvA-RuvB complex plays an important role in the rescue of blocked DNA replication forks via replication fork reversal (RFR). RuvA specifically binds to HJ cruciform DNA, conferring on it an open structure. The RuvB hexamer acts as an ATP-dependent pump, pulling dsDNA into and through the RuvAB complex. HJ branch migration allows RuvC to scan DNA until it finds its consensus sequence, where it cleaves and resolves the cruciform DNA.</text>
</comment>
<organism evidence="8 9">
    <name type="scientific">Candidatus Brennerbacteria bacterium RIFOXYD1_FULL_41_16</name>
    <dbReference type="NCBI Taxonomy" id="1797529"/>
    <lineage>
        <taxon>Bacteria</taxon>
        <taxon>Candidatus Brenneribacteriota</taxon>
    </lineage>
</organism>
<dbReference type="GO" id="GO:0048476">
    <property type="term" value="C:Holliday junction resolvase complex"/>
    <property type="evidence" value="ECO:0007669"/>
    <property type="project" value="UniProtKB-UniRule"/>
</dbReference>
<dbReference type="Gene3D" id="2.40.50.140">
    <property type="entry name" value="Nucleic acid-binding proteins"/>
    <property type="match status" value="1"/>
</dbReference>
<keyword evidence="4 6" id="KW-0233">DNA recombination</keyword>
<dbReference type="GO" id="GO:0006310">
    <property type="term" value="P:DNA recombination"/>
    <property type="evidence" value="ECO:0007669"/>
    <property type="project" value="UniProtKB-UniRule"/>
</dbReference>
<dbReference type="STRING" id="1797529.A2570_02575"/>
<evidence type="ECO:0000259" key="7">
    <source>
        <dbReference type="Pfam" id="PF01330"/>
    </source>
</evidence>
<dbReference type="SUPFAM" id="SSF50249">
    <property type="entry name" value="Nucleic acid-binding proteins"/>
    <property type="match status" value="1"/>
</dbReference>
<evidence type="ECO:0000313" key="9">
    <source>
        <dbReference type="Proteomes" id="UP000178570"/>
    </source>
</evidence>
<dbReference type="InterPro" id="IPR012340">
    <property type="entry name" value="NA-bd_OB-fold"/>
</dbReference>
<dbReference type="GO" id="GO:0005737">
    <property type="term" value="C:cytoplasm"/>
    <property type="evidence" value="ECO:0007669"/>
    <property type="project" value="UniProtKB-SubCell"/>
</dbReference>
<comment type="caution">
    <text evidence="6">Lacks conserved residue(s) required for the propagation of feature annotation.</text>
</comment>
<dbReference type="GO" id="GO:0000400">
    <property type="term" value="F:four-way junction DNA binding"/>
    <property type="evidence" value="ECO:0007669"/>
    <property type="project" value="UniProtKB-UniRule"/>
</dbReference>
<sequence length="205" mass="22482">MLAIKRNKGKTLTMISFLQGKLIEKSLGRVMIEAGGFGFEIFVSEECQRKIGAINKQVKLFTRVVFKQQEGVFEIFGFLTREEKEMFLLLTSVDKVGPKTALNVLGSAPIEKIKSAIEHGKTEFLNKVVGIGEKTTARLIFELQKKIKSGNLSAGIFDADVEVEGVLVSLGYSGKESKRAISQLGNESGKISDRVAKALKILSGR</sequence>
<feature type="region of interest" description="Domain III" evidence="6">
    <location>
        <begin position="157"/>
        <end position="205"/>
    </location>
</feature>
<keyword evidence="8" id="KW-0378">Hydrolase</keyword>
<dbReference type="Gene3D" id="1.10.150.20">
    <property type="entry name" value="5' to 3' exonuclease, C-terminal subdomain"/>
    <property type="match status" value="1"/>
</dbReference>
<keyword evidence="1 6" id="KW-0963">Cytoplasm</keyword>
<comment type="subcellular location">
    <subcellularLocation>
        <location evidence="6">Cytoplasm</location>
    </subcellularLocation>
</comment>
<evidence type="ECO:0000256" key="1">
    <source>
        <dbReference type="ARBA" id="ARBA00022490"/>
    </source>
</evidence>
<keyword evidence="3 6" id="KW-0238">DNA-binding</keyword>
<evidence type="ECO:0000256" key="4">
    <source>
        <dbReference type="ARBA" id="ARBA00023172"/>
    </source>
</evidence>
<evidence type="ECO:0000256" key="3">
    <source>
        <dbReference type="ARBA" id="ARBA00023125"/>
    </source>
</evidence>
<comment type="caution">
    <text evidence="8">The sequence shown here is derived from an EMBL/GenBank/DDBJ whole genome shotgun (WGS) entry which is preliminary data.</text>
</comment>
<dbReference type="Proteomes" id="UP000178570">
    <property type="component" value="Unassembled WGS sequence"/>
</dbReference>
<evidence type="ECO:0000256" key="2">
    <source>
        <dbReference type="ARBA" id="ARBA00022763"/>
    </source>
</evidence>
<comment type="similarity">
    <text evidence="6">Belongs to the RuvA family.</text>
</comment>
<dbReference type="Pfam" id="PF14520">
    <property type="entry name" value="HHH_5"/>
    <property type="match status" value="1"/>
</dbReference>
<keyword evidence="2 6" id="KW-0227">DNA damage</keyword>